<comment type="caution">
    <text evidence="2">The sequence shown here is derived from an EMBL/GenBank/DDBJ whole genome shotgun (WGS) entry which is preliminary data.</text>
</comment>
<accession>A0ABV3TRX4</accession>
<gene>
    <name evidence="2" type="ORF">AB4875_02495</name>
</gene>
<dbReference type="RefSeq" id="WP_368374462.1">
    <property type="nucleotide sequence ID" value="NZ_JBFRYB010000001.1"/>
</dbReference>
<dbReference type="EMBL" id="JBFRYB010000001">
    <property type="protein sequence ID" value="MEX1664338.1"/>
    <property type="molecule type" value="Genomic_DNA"/>
</dbReference>
<name>A0ABV3TRX4_9GAMM</name>
<dbReference type="InterPro" id="IPR043129">
    <property type="entry name" value="ATPase_NBD"/>
</dbReference>
<feature type="domain" description="Ppx/GppA phosphatase N-terminal" evidence="1">
    <location>
        <begin position="31"/>
        <end position="304"/>
    </location>
</feature>
<evidence type="ECO:0000313" key="2">
    <source>
        <dbReference type="EMBL" id="MEX1664338.1"/>
    </source>
</evidence>
<sequence>MNLAVGSYLAAIDMGSNSFHLLIAQREFDGWRAIHTEERRVQLAAGSDTGRLQSEAQHRALQCLRDYREIIARYAISEIHAVATASLRDVSNAEPFLSLVEGELGVRPTIISGEREAELVFRGVTAGLLSPNDGQYLVVDIGGGSTELAWGSATQMHGGVSVDVGCLRYLRHFPGGELQQRYFAAARDAAAKSFRHALADFPVSFTASPPQVIACSGTALAVGQVLMAQPGYPQSAGIRSMELRGLAADLSFFNSVEEVHYPGLAEDRRSIFASGVAIVLALFEVLNIDTMQLSQRSLREGIIENRLA</sequence>
<reference evidence="2 3" key="1">
    <citation type="journal article" date="2011" name="Int. J. Syst. Evol. Microbiol.">
        <title>Zhongshania antarctica gen. nov., sp. nov. and Zhongshania guokunii sp. nov., gammaproteobacteria respectively isolated from coastal attached (fast) ice and surface seawater of the Antarctic.</title>
        <authorList>
            <person name="Li H.J."/>
            <person name="Zhang X.Y."/>
            <person name="Chen C.X."/>
            <person name="Zhang Y.J."/>
            <person name="Gao Z.M."/>
            <person name="Yu Y."/>
            <person name="Chen X.L."/>
            <person name="Chen B."/>
            <person name="Zhang Y.Z."/>
        </authorList>
    </citation>
    <scope>NUCLEOTIDE SEQUENCE [LARGE SCALE GENOMIC DNA]</scope>
    <source>
        <strain evidence="2 3">R06B22</strain>
    </source>
</reference>
<dbReference type="InterPro" id="IPR003695">
    <property type="entry name" value="Ppx_GppA_N"/>
</dbReference>
<dbReference type="Gene3D" id="3.30.420.150">
    <property type="entry name" value="Exopolyphosphatase. Domain 2"/>
    <property type="match status" value="1"/>
</dbReference>
<dbReference type="InterPro" id="IPR050273">
    <property type="entry name" value="GppA/Ppx_hydrolase"/>
</dbReference>
<dbReference type="Proteomes" id="UP001557484">
    <property type="component" value="Unassembled WGS sequence"/>
</dbReference>
<dbReference type="PANTHER" id="PTHR30005:SF0">
    <property type="entry name" value="RETROGRADE REGULATION PROTEIN 2"/>
    <property type="match status" value="1"/>
</dbReference>
<dbReference type="Gene3D" id="3.30.420.40">
    <property type="match status" value="1"/>
</dbReference>
<dbReference type="SUPFAM" id="SSF53067">
    <property type="entry name" value="Actin-like ATPase domain"/>
    <property type="match status" value="2"/>
</dbReference>
<protein>
    <submittedName>
        <fullName evidence="2">Ppx/GppA phosphatase family protein</fullName>
    </submittedName>
</protein>
<keyword evidence="3" id="KW-1185">Reference proteome</keyword>
<evidence type="ECO:0000313" key="3">
    <source>
        <dbReference type="Proteomes" id="UP001557484"/>
    </source>
</evidence>
<dbReference type="PANTHER" id="PTHR30005">
    <property type="entry name" value="EXOPOLYPHOSPHATASE"/>
    <property type="match status" value="1"/>
</dbReference>
<proteinExistence type="predicted"/>
<organism evidence="2 3">
    <name type="scientific">Zhongshania arctica</name>
    <dbReference type="NCBI Taxonomy" id="3238302"/>
    <lineage>
        <taxon>Bacteria</taxon>
        <taxon>Pseudomonadati</taxon>
        <taxon>Pseudomonadota</taxon>
        <taxon>Gammaproteobacteria</taxon>
        <taxon>Cellvibrionales</taxon>
        <taxon>Spongiibacteraceae</taxon>
        <taxon>Zhongshania</taxon>
    </lineage>
</organism>
<evidence type="ECO:0000259" key="1">
    <source>
        <dbReference type="Pfam" id="PF02541"/>
    </source>
</evidence>
<dbReference type="Pfam" id="PF02541">
    <property type="entry name" value="Ppx-GppA"/>
    <property type="match status" value="1"/>
</dbReference>